<dbReference type="InterPro" id="IPR016181">
    <property type="entry name" value="Acyl_CoA_acyltransferase"/>
</dbReference>
<organism evidence="4">
    <name type="scientific">hydrocarbon metagenome</name>
    <dbReference type="NCBI Taxonomy" id="938273"/>
    <lineage>
        <taxon>unclassified sequences</taxon>
        <taxon>metagenomes</taxon>
        <taxon>ecological metagenomes</taxon>
    </lineage>
</organism>
<gene>
    <name evidence="4" type="ORF">ASZ90_012122</name>
</gene>
<evidence type="ECO:0000313" key="4">
    <source>
        <dbReference type="EMBL" id="KUG18151.1"/>
    </source>
</evidence>
<dbReference type="PROSITE" id="PS51186">
    <property type="entry name" value="GNAT"/>
    <property type="match status" value="1"/>
</dbReference>
<feature type="domain" description="N-acetyltransferase" evidence="3">
    <location>
        <begin position="1"/>
        <end position="145"/>
    </location>
</feature>
<evidence type="ECO:0000256" key="1">
    <source>
        <dbReference type="ARBA" id="ARBA00022679"/>
    </source>
</evidence>
<accession>A0A0W8FBB2</accession>
<dbReference type="Pfam" id="PF00583">
    <property type="entry name" value="Acetyltransf_1"/>
    <property type="match status" value="1"/>
</dbReference>
<evidence type="ECO:0000256" key="2">
    <source>
        <dbReference type="ARBA" id="ARBA00023315"/>
    </source>
</evidence>
<comment type="caution">
    <text evidence="4">The sequence shown here is derived from an EMBL/GenBank/DDBJ whole genome shotgun (WGS) entry which is preliminary data.</text>
</comment>
<dbReference type="CDD" id="cd04301">
    <property type="entry name" value="NAT_SF"/>
    <property type="match status" value="1"/>
</dbReference>
<dbReference type="EMBL" id="LNQE01001396">
    <property type="protein sequence ID" value="KUG18151.1"/>
    <property type="molecule type" value="Genomic_DNA"/>
</dbReference>
<proteinExistence type="predicted"/>
<dbReference type="SUPFAM" id="SSF55729">
    <property type="entry name" value="Acyl-CoA N-acyltransferases (Nat)"/>
    <property type="match status" value="1"/>
</dbReference>
<keyword evidence="1 4" id="KW-0808">Transferase</keyword>
<keyword evidence="2" id="KW-0012">Acyltransferase</keyword>
<dbReference type="InterPro" id="IPR050680">
    <property type="entry name" value="YpeA/RimI_acetyltransf"/>
</dbReference>
<dbReference type="GO" id="GO:0016747">
    <property type="term" value="F:acyltransferase activity, transferring groups other than amino-acyl groups"/>
    <property type="evidence" value="ECO:0007669"/>
    <property type="project" value="InterPro"/>
</dbReference>
<evidence type="ECO:0000259" key="3">
    <source>
        <dbReference type="PROSITE" id="PS51186"/>
    </source>
</evidence>
<dbReference type="PANTHER" id="PTHR43420">
    <property type="entry name" value="ACETYLTRANSFERASE"/>
    <property type="match status" value="1"/>
</dbReference>
<dbReference type="AlphaFoldDB" id="A0A0W8FBB2"/>
<sequence length="156" mass="17609">MRIRKAEPKDLPQMVQIESLCFPDDTAFPPGMFAYLIRYAVAIVACEPEDQILGFIIGYNSGNAGAVYTLDVHTGYRRRGIGKELLLSLEKRLAMMGARAIRLEASLEKPEAIELYRKAGYREREIVRNYYGRGCHAVRMWKILQPLSSLPGIDSA</sequence>
<reference evidence="4" key="1">
    <citation type="journal article" date="2015" name="Proc. Natl. Acad. Sci. U.S.A.">
        <title>Networks of energetic and metabolic interactions define dynamics in microbial communities.</title>
        <authorList>
            <person name="Embree M."/>
            <person name="Liu J.K."/>
            <person name="Al-Bassam M.M."/>
            <person name="Zengler K."/>
        </authorList>
    </citation>
    <scope>NUCLEOTIDE SEQUENCE</scope>
</reference>
<dbReference type="Gene3D" id="3.40.630.30">
    <property type="match status" value="1"/>
</dbReference>
<protein>
    <submittedName>
        <fullName evidence="4">Gnat family acetyltransferase</fullName>
    </submittedName>
</protein>
<dbReference type="InterPro" id="IPR000182">
    <property type="entry name" value="GNAT_dom"/>
</dbReference>
<dbReference type="PANTHER" id="PTHR43420:SF12">
    <property type="entry name" value="N-ACETYLTRANSFERASE DOMAIN-CONTAINING PROTEIN"/>
    <property type="match status" value="1"/>
</dbReference>
<name>A0A0W8FBB2_9ZZZZ</name>